<dbReference type="GO" id="GO:0009055">
    <property type="term" value="F:electron transfer activity"/>
    <property type="evidence" value="ECO:0007669"/>
    <property type="project" value="InterPro"/>
</dbReference>
<accession>A0A845AK95</accession>
<dbReference type="PROSITE" id="PS51007">
    <property type="entry name" value="CYTC"/>
    <property type="match status" value="1"/>
</dbReference>
<keyword evidence="9" id="KW-1185">Reference proteome</keyword>
<dbReference type="EMBL" id="WTYA01000012">
    <property type="protein sequence ID" value="MXP29837.1"/>
    <property type="molecule type" value="Genomic_DNA"/>
</dbReference>
<name>A0A845AK95_9SPHN</name>
<evidence type="ECO:0000256" key="1">
    <source>
        <dbReference type="ARBA" id="ARBA00022617"/>
    </source>
</evidence>
<reference evidence="8 9" key="1">
    <citation type="submission" date="2019-12" db="EMBL/GenBank/DDBJ databases">
        <title>Genomic-based taxomic classification of the family Erythrobacteraceae.</title>
        <authorList>
            <person name="Xu L."/>
        </authorList>
    </citation>
    <scope>NUCLEOTIDE SEQUENCE [LARGE SCALE GENOMIC DNA]</scope>
    <source>
        <strain evidence="8 9">KEMB 9005-328</strain>
    </source>
</reference>
<keyword evidence="6" id="KW-0472">Membrane</keyword>
<dbReference type="SUPFAM" id="SSF46626">
    <property type="entry name" value="Cytochrome c"/>
    <property type="match status" value="1"/>
</dbReference>
<evidence type="ECO:0000256" key="3">
    <source>
        <dbReference type="ARBA" id="ARBA00023004"/>
    </source>
</evidence>
<comment type="caution">
    <text evidence="8">The sequence shown here is derived from an EMBL/GenBank/DDBJ whole genome shotgun (WGS) entry which is preliminary data.</text>
</comment>
<dbReference type="Proteomes" id="UP000439780">
    <property type="component" value="Unassembled WGS sequence"/>
</dbReference>
<keyword evidence="2 4" id="KW-0479">Metal-binding</keyword>
<feature type="region of interest" description="Disordered" evidence="5">
    <location>
        <begin position="200"/>
        <end position="246"/>
    </location>
</feature>
<feature type="domain" description="Cytochrome c" evidence="7">
    <location>
        <begin position="93"/>
        <end position="179"/>
    </location>
</feature>
<evidence type="ECO:0000256" key="5">
    <source>
        <dbReference type="SAM" id="MobiDB-lite"/>
    </source>
</evidence>
<keyword evidence="6" id="KW-0812">Transmembrane</keyword>
<evidence type="ECO:0000313" key="9">
    <source>
        <dbReference type="Proteomes" id="UP000439780"/>
    </source>
</evidence>
<gene>
    <name evidence="8" type="ORF">GRI58_13565</name>
</gene>
<keyword evidence="1 4" id="KW-0349">Heme</keyword>
<keyword evidence="3 4" id="KW-0408">Iron</keyword>
<proteinExistence type="predicted"/>
<feature type="compositionally biased region" description="Basic and acidic residues" evidence="5">
    <location>
        <begin position="211"/>
        <end position="236"/>
    </location>
</feature>
<evidence type="ECO:0000256" key="6">
    <source>
        <dbReference type="SAM" id="Phobius"/>
    </source>
</evidence>
<evidence type="ECO:0000313" key="8">
    <source>
        <dbReference type="EMBL" id="MXP29837.1"/>
    </source>
</evidence>
<dbReference type="GO" id="GO:0020037">
    <property type="term" value="F:heme binding"/>
    <property type="evidence" value="ECO:0007669"/>
    <property type="project" value="InterPro"/>
</dbReference>
<feature type="transmembrane region" description="Helical" evidence="6">
    <location>
        <begin position="29"/>
        <end position="52"/>
    </location>
</feature>
<evidence type="ECO:0000259" key="7">
    <source>
        <dbReference type="PROSITE" id="PS51007"/>
    </source>
</evidence>
<evidence type="ECO:0000256" key="2">
    <source>
        <dbReference type="ARBA" id="ARBA00022723"/>
    </source>
</evidence>
<dbReference type="AlphaFoldDB" id="A0A845AK95"/>
<dbReference type="Pfam" id="PF13442">
    <property type="entry name" value="Cytochrome_CBB3"/>
    <property type="match status" value="1"/>
</dbReference>
<evidence type="ECO:0000256" key="4">
    <source>
        <dbReference type="PROSITE-ProRule" id="PRU00433"/>
    </source>
</evidence>
<dbReference type="OrthoDB" id="9773456at2"/>
<dbReference type="InterPro" id="IPR036909">
    <property type="entry name" value="Cyt_c-like_dom_sf"/>
</dbReference>
<dbReference type="InterPro" id="IPR009056">
    <property type="entry name" value="Cyt_c-like_dom"/>
</dbReference>
<keyword evidence="6" id="KW-1133">Transmembrane helix</keyword>
<dbReference type="Gene3D" id="1.10.760.10">
    <property type="entry name" value="Cytochrome c-like domain"/>
    <property type="match status" value="1"/>
</dbReference>
<protein>
    <submittedName>
        <fullName evidence="8">Cytochrome c</fullName>
    </submittedName>
</protein>
<sequence length="246" mass="26329">MSRTVAGADKEQKLAKTNPYDLKRHLPSVTFVALVFLVLAAFAGVFVYSGIYNVGADAPHWRFVHNALDTVRENSIARAAEGIEAPGDLDSPERIATGAGLYTEMCTGCHLGPGLEASEMSQGLYPPAPELSVAGRAHTPAQQFWAIKHGIKLSAMPAWGKTHSDELIWDMVAFVRQLPGMTPEQYAVAIARAPAEHDEMMEGMSESAGAADHHVERSGDAREMEDPPGKAGESAHVDAPGPAHTH</sequence>
<dbReference type="GO" id="GO:0046872">
    <property type="term" value="F:metal ion binding"/>
    <property type="evidence" value="ECO:0007669"/>
    <property type="project" value="UniProtKB-KW"/>
</dbReference>
<organism evidence="8 9">
    <name type="scientific">Qipengyuania algicida</name>
    <dbReference type="NCBI Taxonomy" id="1836209"/>
    <lineage>
        <taxon>Bacteria</taxon>
        <taxon>Pseudomonadati</taxon>
        <taxon>Pseudomonadota</taxon>
        <taxon>Alphaproteobacteria</taxon>
        <taxon>Sphingomonadales</taxon>
        <taxon>Erythrobacteraceae</taxon>
        <taxon>Qipengyuania</taxon>
    </lineage>
</organism>